<protein>
    <recommendedName>
        <fullName evidence="2">DUF779 domain-containing protein</fullName>
    </recommendedName>
</protein>
<sequence length="58" mass="6454">MYTERISVTDKAKEVIDQLREKHGDLMFHQSGGCCDGSAPMCFEKGEFLIGSRDLCLG</sequence>
<evidence type="ECO:0000313" key="1">
    <source>
        <dbReference type="EMBL" id="SVB74033.1"/>
    </source>
</evidence>
<dbReference type="InterPro" id="IPR008497">
    <property type="entry name" value="DUF779"/>
</dbReference>
<dbReference type="Pfam" id="PF05610">
    <property type="entry name" value="DUF779"/>
    <property type="match status" value="1"/>
</dbReference>
<feature type="non-terminal residue" evidence="1">
    <location>
        <position position="58"/>
    </location>
</feature>
<dbReference type="EMBL" id="UINC01055309">
    <property type="protein sequence ID" value="SVB74033.1"/>
    <property type="molecule type" value="Genomic_DNA"/>
</dbReference>
<gene>
    <name evidence="1" type="ORF">METZ01_LOCUS226887</name>
</gene>
<accession>A0A382GHB4</accession>
<evidence type="ECO:0008006" key="2">
    <source>
        <dbReference type="Google" id="ProtNLM"/>
    </source>
</evidence>
<reference evidence="1" key="1">
    <citation type="submission" date="2018-05" db="EMBL/GenBank/DDBJ databases">
        <authorList>
            <person name="Lanie J.A."/>
            <person name="Ng W.-L."/>
            <person name="Kazmierczak K.M."/>
            <person name="Andrzejewski T.M."/>
            <person name="Davidsen T.M."/>
            <person name="Wayne K.J."/>
            <person name="Tettelin H."/>
            <person name="Glass J.I."/>
            <person name="Rusch D."/>
            <person name="Podicherti R."/>
            <person name="Tsui H.-C.T."/>
            <person name="Winkler M.E."/>
        </authorList>
    </citation>
    <scope>NUCLEOTIDE SEQUENCE</scope>
</reference>
<organism evidence="1">
    <name type="scientific">marine metagenome</name>
    <dbReference type="NCBI Taxonomy" id="408172"/>
    <lineage>
        <taxon>unclassified sequences</taxon>
        <taxon>metagenomes</taxon>
        <taxon>ecological metagenomes</taxon>
    </lineage>
</organism>
<name>A0A382GHB4_9ZZZZ</name>
<dbReference type="AlphaFoldDB" id="A0A382GHB4"/>
<proteinExistence type="predicted"/>